<accession>A0A7Y4P522</accession>
<evidence type="ECO:0000313" key="2">
    <source>
        <dbReference type="EMBL" id="MBB6564380.1"/>
    </source>
</evidence>
<dbReference type="EMBL" id="JABJRC010000018">
    <property type="protein sequence ID" value="NOL45844.1"/>
    <property type="molecule type" value="Genomic_DNA"/>
</dbReference>
<evidence type="ECO:0000313" key="3">
    <source>
        <dbReference type="EMBL" id="NOL45844.1"/>
    </source>
</evidence>
<evidence type="ECO:0000313" key="5">
    <source>
        <dbReference type="Proteomes" id="UP000553957"/>
    </source>
</evidence>
<proteinExistence type="predicted"/>
<keyword evidence="4" id="KW-1185">Reference proteome</keyword>
<dbReference type="RefSeq" id="WP_171679144.1">
    <property type="nucleotide sequence ID" value="NZ_BAAAGT010000022.1"/>
</dbReference>
<protein>
    <recommendedName>
        <fullName evidence="6">HNH endonuclease</fullName>
    </recommendedName>
</protein>
<dbReference type="AlphaFoldDB" id="A0A7Y4P522"/>
<dbReference type="Proteomes" id="UP000534306">
    <property type="component" value="Unassembled WGS sequence"/>
</dbReference>
<comment type="caution">
    <text evidence="3">The sequence shown here is derived from an EMBL/GenBank/DDBJ whole genome shotgun (WGS) entry which is preliminary data.</text>
</comment>
<gene>
    <name evidence="2" type="ORF">HNR71_000017</name>
    <name evidence="3" type="ORF">HPO96_36930</name>
</gene>
<evidence type="ECO:0008006" key="6">
    <source>
        <dbReference type="Google" id="ProtNLM"/>
    </source>
</evidence>
<sequence length="77" mass="8988">MTSTLDQIVAHHPDHEDRYEIAARIRGEVLRRVRQAQSREAELKHCPACDTDKPKAEFHRDDSRPDGLKAHCKECRR</sequence>
<organism evidence="3 4">
    <name type="scientific">Kribbella sandramycini</name>
    <dbReference type="NCBI Taxonomy" id="60450"/>
    <lineage>
        <taxon>Bacteria</taxon>
        <taxon>Bacillati</taxon>
        <taxon>Actinomycetota</taxon>
        <taxon>Actinomycetes</taxon>
        <taxon>Propionibacteriales</taxon>
        <taxon>Kribbellaceae</taxon>
        <taxon>Kribbella</taxon>
    </lineage>
</organism>
<reference evidence="3 4" key="1">
    <citation type="submission" date="2020-05" db="EMBL/GenBank/DDBJ databases">
        <title>Genome sequence of Kribbella sandramycini ATCC 39419.</title>
        <authorList>
            <person name="Maclea K.S."/>
            <person name="Fair J.L."/>
        </authorList>
    </citation>
    <scope>NUCLEOTIDE SEQUENCE [LARGE SCALE GENOMIC DNA]</scope>
    <source>
        <strain evidence="3 4">ATCC 39419</strain>
    </source>
</reference>
<feature type="region of interest" description="Disordered" evidence="1">
    <location>
        <begin position="53"/>
        <end position="77"/>
    </location>
</feature>
<reference evidence="2 5" key="2">
    <citation type="submission" date="2020-08" db="EMBL/GenBank/DDBJ databases">
        <title>Sequencing the genomes of 1000 actinobacteria strains.</title>
        <authorList>
            <person name="Klenk H.-P."/>
        </authorList>
    </citation>
    <scope>NUCLEOTIDE SEQUENCE [LARGE SCALE GENOMIC DNA]</scope>
    <source>
        <strain evidence="2 5">DSM 15626</strain>
    </source>
</reference>
<dbReference type="EMBL" id="JACHKF010000001">
    <property type="protein sequence ID" value="MBB6564380.1"/>
    <property type="molecule type" value="Genomic_DNA"/>
</dbReference>
<evidence type="ECO:0000313" key="4">
    <source>
        <dbReference type="Proteomes" id="UP000534306"/>
    </source>
</evidence>
<evidence type="ECO:0000256" key="1">
    <source>
        <dbReference type="SAM" id="MobiDB-lite"/>
    </source>
</evidence>
<dbReference type="Proteomes" id="UP000553957">
    <property type="component" value="Unassembled WGS sequence"/>
</dbReference>
<name>A0A7Y4P522_9ACTN</name>